<organism evidence="2 3">
    <name type="scientific">Bodo saltans</name>
    <name type="common">Flagellated protozoan</name>
    <dbReference type="NCBI Taxonomy" id="75058"/>
    <lineage>
        <taxon>Eukaryota</taxon>
        <taxon>Discoba</taxon>
        <taxon>Euglenozoa</taxon>
        <taxon>Kinetoplastea</taxon>
        <taxon>Metakinetoplastina</taxon>
        <taxon>Eubodonida</taxon>
        <taxon>Bodonidae</taxon>
        <taxon>Bodo</taxon>
    </lineage>
</organism>
<dbReference type="AlphaFoldDB" id="A0A0S4ILQ7"/>
<gene>
    <name evidence="2" type="ORF">BSAL_52365</name>
</gene>
<evidence type="ECO:0000313" key="3">
    <source>
        <dbReference type="Proteomes" id="UP000051952"/>
    </source>
</evidence>
<keyword evidence="3" id="KW-1185">Reference proteome</keyword>
<dbReference type="VEuPathDB" id="TriTrypDB:BSAL_52365"/>
<reference evidence="3" key="1">
    <citation type="submission" date="2015-09" db="EMBL/GenBank/DDBJ databases">
        <authorList>
            <consortium name="Pathogen Informatics"/>
        </authorList>
    </citation>
    <scope>NUCLEOTIDE SEQUENCE [LARGE SCALE GENOMIC DNA]</scope>
    <source>
        <strain evidence="3">Lake Konstanz</strain>
    </source>
</reference>
<dbReference type="OrthoDB" id="439792at2759"/>
<protein>
    <submittedName>
        <fullName evidence="2">Uncharacterized protein</fullName>
    </submittedName>
</protein>
<feature type="compositionally biased region" description="Acidic residues" evidence="1">
    <location>
        <begin position="185"/>
        <end position="224"/>
    </location>
</feature>
<dbReference type="EMBL" id="CYKH01000082">
    <property type="protein sequence ID" value="CUE70406.1"/>
    <property type="molecule type" value="Genomic_DNA"/>
</dbReference>
<dbReference type="Proteomes" id="UP000051952">
    <property type="component" value="Unassembled WGS sequence"/>
</dbReference>
<dbReference type="Gene3D" id="3.40.50.300">
    <property type="entry name" value="P-loop containing nucleotide triphosphate hydrolases"/>
    <property type="match status" value="1"/>
</dbReference>
<feature type="compositionally biased region" description="Acidic residues" evidence="1">
    <location>
        <begin position="21"/>
        <end position="36"/>
    </location>
</feature>
<sequence length="778" mass="87121">MIKTRESELRKWRRRNIGAEDAPEEEEAEEAPEDVEPVTLEAVRGDIEAQYETDNGNVGGVVGGLPDRRVPLIELNGDVGLEQVFMHASDSLARIFLPARRSLFHAVQVCTYDEALSLASSGLKMLSAFGLVDPTALAAERKSKQESLRMKMPGSVATGEDEIPDVPPPAPKEKKFRTVTKTNEDGEEIEVQEEEPEEEEAPPEEVEAEEPPEPEPDLSPEELEEMRKEHEDRVQAAANKKKRKAAILGHRVYFFDSDANLLQFIQDPLRFWDQAPPYPIISAPIVSVMEAVPAVHGDVKPRSMAEHLANNSGSVFINVPKLLQWALLNVSSLGELAEEARRSLVTGQAASEAAVCELLRCRLTCADVQKNGAVLNNLPRTASQVNSLMDDGLRISKCFTFGEDSKILSSVVDAIYARTRVIATITEEPFTMASLRQMVRSVRLCDLKQRKLVLAKQLGFPSPTVYTPLLETVLAANRSQYKSYCPYMWCRYQQLVEDPSNRKLIAEYLGKYFCFSSTEFFVEFLQHPEIVSGESLAYGCGEAQTATLELPSVLPTHLTEEDAKSIRGNVTLELAGCCPVVLYDTRMNVGLRGVTEPTAVPGDVERFLVKYDGKYYAIKNQENTERFLRQPWVFAKFAVLPAAEKLPFDRSTLKGISNELYAGRTMREAAARAMLAVCRERPKYPGLTLEESALKFMALYIKAHNDNNSDIASQQYNHNYRQFATEATLYKTIKTEAPEDAEGQRVFHELCNSWDRVQDEPEGYRAYVHLQQDHAASQ</sequence>
<name>A0A0S4ILQ7_BODSA</name>
<feature type="region of interest" description="Disordered" evidence="1">
    <location>
        <begin position="13"/>
        <end position="36"/>
    </location>
</feature>
<evidence type="ECO:0000313" key="2">
    <source>
        <dbReference type="EMBL" id="CUE70406.1"/>
    </source>
</evidence>
<dbReference type="InterPro" id="IPR027417">
    <property type="entry name" value="P-loop_NTPase"/>
</dbReference>
<evidence type="ECO:0000256" key="1">
    <source>
        <dbReference type="SAM" id="MobiDB-lite"/>
    </source>
</evidence>
<feature type="compositionally biased region" description="Basic and acidic residues" evidence="1">
    <location>
        <begin position="225"/>
        <end position="234"/>
    </location>
</feature>
<proteinExistence type="predicted"/>
<feature type="region of interest" description="Disordered" evidence="1">
    <location>
        <begin position="141"/>
        <end position="238"/>
    </location>
</feature>
<accession>A0A0S4ILQ7</accession>